<evidence type="ECO:0000313" key="1">
    <source>
        <dbReference type="EMBL" id="CAH0563157.1"/>
    </source>
</evidence>
<dbReference type="AlphaFoldDB" id="A0A9P0BGZ3"/>
<dbReference type="GO" id="GO:0004842">
    <property type="term" value="F:ubiquitin-protein transferase activity"/>
    <property type="evidence" value="ECO:0007669"/>
    <property type="project" value="InterPro"/>
</dbReference>
<dbReference type="Proteomes" id="UP001154078">
    <property type="component" value="Chromosome 8"/>
</dbReference>
<dbReference type="SUPFAM" id="SSF56204">
    <property type="entry name" value="Hect, E3 ligase catalytic domain"/>
    <property type="match status" value="1"/>
</dbReference>
<dbReference type="InterPro" id="IPR035983">
    <property type="entry name" value="Hect_E3_ubiquitin_ligase"/>
</dbReference>
<protein>
    <submittedName>
        <fullName evidence="1">Uncharacterized protein</fullName>
    </submittedName>
</protein>
<name>A0A9P0BGZ3_BRAAE</name>
<gene>
    <name evidence="1" type="ORF">MELIAE_LOCUS12137</name>
</gene>
<evidence type="ECO:0000313" key="2">
    <source>
        <dbReference type="Proteomes" id="UP001154078"/>
    </source>
</evidence>
<proteinExistence type="predicted"/>
<dbReference type="EMBL" id="OV121139">
    <property type="protein sequence ID" value="CAH0563157.1"/>
    <property type="molecule type" value="Genomic_DNA"/>
</dbReference>
<sequence length="89" mass="10136">MLDRLKVYALDFKLTADSELRIETKVVTFWNEYLLDCEEAEAEVQLKDILCFSTASEKAPPLGFNNKPELLFLHDEGLFPKANTCAPIL</sequence>
<dbReference type="Gene3D" id="3.30.2410.10">
    <property type="entry name" value="Hect, E3 ligase catalytic domain"/>
    <property type="match status" value="1"/>
</dbReference>
<accession>A0A9P0BGZ3</accession>
<keyword evidence="2" id="KW-1185">Reference proteome</keyword>
<reference evidence="1" key="1">
    <citation type="submission" date="2021-12" db="EMBL/GenBank/DDBJ databases">
        <authorList>
            <person name="King R."/>
        </authorList>
    </citation>
    <scope>NUCLEOTIDE SEQUENCE</scope>
</reference>
<dbReference type="OrthoDB" id="6776505at2759"/>
<organism evidence="1 2">
    <name type="scientific">Brassicogethes aeneus</name>
    <name type="common">Rape pollen beetle</name>
    <name type="synonym">Meligethes aeneus</name>
    <dbReference type="NCBI Taxonomy" id="1431903"/>
    <lineage>
        <taxon>Eukaryota</taxon>
        <taxon>Metazoa</taxon>
        <taxon>Ecdysozoa</taxon>
        <taxon>Arthropoda</taxon>
        <taxon>Hexapoda</taxon>
        <taxon>Insecta</taxon>
        <taxon>Pterygota</taxon>
        <taxon>Neoptera</taxon>
        <taxon>Endopterygota</taxon>
        <taxon>Coleoptera</taxon>
        <taxon>Polyphaga</taxon>
        <taxon>Cucujiformia</taxon>
        <taxon>Nitidulidae</taxon>
        <taxon>Meligethinae</taxon>
        <taxon>Brassicogethes</taxon>
    </lineage>
</organism>